<geneLocation type="mitochondrion" evidence="12"/>
<evidence type="ECO:0000256" key="4">
    <source>
        <dbReference type="ARBA" id="ARBA00022598"/>
    </source>
</evidence>
<evidence type="ECO:0000256" key="8">
    <source>
        <dbReference type="ARBA" id="ARBA00031552"/>
    </source>
</evidence>
<dbReference type="Gene3D" id="3.40.50.620">
    <property type="entry name" value="HUPs"/>
    <property type="match status" value="1"/>
</dbReference>
<comment type="pathway">
    <text evidence="1">Protein modification; peptidyl-diphthamide biosynthesis.</text>
</comment>
<reference evidence="11 13" key="1">
    <citation type="submission" date="2015-02" db="EMBL/GenBank/DDBJ databases">
        <authorList>
            <person name="Chooi Y.-H."/>
        </authorList>
    </citation>
    <scope>NUCLEOTIDE SEQUENCE [LARGE SCALE GENOMIC DNA]</scope>
    <source>
        <strain evidence="11">E3</strain>
    </source>
</reference>
<dbReference type="CDD" id="cd01994">
    <property type="entry name" value="AANH_PF0828-like"/>
    <property type="match status" value="1"/>
</dbReference>
<dbReference type="CDD" id="cd00448">
    <property type="entry name" value="YjgF_YER057c_UK114_family"/>
    <property type="match status" value="1"/>
</dbReference>
<dbReference type="InterPro" id="IPR006175">
    <property type="entry name" value="YjgF/YER057c/UK114"/>
</dbReference>
<dbReference type="SUPFAM" id="SSF55298">
    <property type="entry name" value="YjgF-like"/>
    <property type="match status" value="2"/>
</dbReference>
<reference evidence="12 14" key="2">
    <citation type="submission" date="2018-03" db="EMBL/GenBank/DDBJ databases">
        <authorList>
            <person name="Fogelqvist J."/>
        </authorList>
    </citation>
    <scope>NUCLEOTIDE SEQUENCE [LARGE SCALE GENOMIC DNA]</scope>
</reference>
<sequence length="622" mass="67157">MKVVALVSGGKDSVYAMMESVKLGHDIVCLANLYPADVEVQELDSHCFQTVGHGVVSAFSECMGVPIIRHPIRGTAVCQDLTYVRSESSHDEVEDLFELLSKVKALHPEVDAVCTGAILSDYQRLRVENVCTRLGLTSLAFLWRRDQKQLYDAMIAEGIVAVLIKTASLGLSPASHIGLDLQSMRAHLFALADQHGCNPCGEGGEYETLVIDCPLFRRHIVLDDCTIAGDNLDDPVCPVGHLCVRRWHTEPKSEDELDAIKLFTKPNGFSPVNEPVGQVPSSRRQLAVSPVSDPFPFASTVVQSDTAVGLFQSMNEALERGSIPIGDVYFISLALRDMKSFAELNEAYAKAFGAVNPPTRCCVEMALPDNVFGRMELLHAPVKRDVLHVQSVSQWAPSCIGPYSQASRVGDLLFLAGSIALVPERMVLHGGDHASQARLCLDHCLSVLRTFRAGFHNVLRCTVYVVPDRADAVEAVDAVLQDKSFPQVLYVPVRALPRDARVEIALVAHMNPPITAVPVSGAQVHLAGHEDTGARSLSMLAPASGDPLDLDAAFASVSGALALHGMSWSDCVSLQIHHCLEDETGLRNAAPQVTLWPSIGALTVGEPAVRAPLAIAALFAQR</sequence>
<evidence type="ECO:0000313" key="13">
    <source>
        <dbReference type="Proteomes" id="UP000039324"/>
    </source>
</evidence>
<evidence type="ECO:0000256" key="3">
    <source>
        <dbReference type="ARBA" id="ARBA00018426"/>
    </source>
</evidence>
<dbReference type="Pfam" id="PF01902">
    <property type="entry name" value="Diphthami_syn_2"/>
    <property type="match status" value="1"/>
</dbReference>
<dbReference type="FunFam" id="3.40.50.620:FF:000145">
    <property type="entry name" value="ATP-binding domain containing protein"/>
    <property type="match status" value="1"/>
</dbReference>
<keyword evidence="6" id="KW-0067">ATP-binding</keyword>
<dbReference type="GO" id="GO:0017178">
    <property type="term" value="F:diphthine-ammonia ligase activity"/>
    <property type="evidence" value="ECO:0007669"/>
    <property type="project" value="UniProtKB-EC"/>
</dbReference>
<proteinExistence type="predicted"/>
<evidence type="ECO:0000256" key="9">
    <source>
        <dbReference type="ARBA" id="ARBA00048108"/>
    </source>
</evidence>
<keyword evidence="4" id="KW-0436">Ligase</keyword>
<accession>A0A0G4IRA0</accession>
<keyword evidence="13" id="KW-1185">Reference proteome</keyword>
<evidence type="ECO:0000256" key="2">
    <source>
        <dbReference type="ARBA" id="ARBA00012089"/>
    </source>
</evidence>
<dbReference type="GO" id="GO:0005524">
    <property type="term" value="F:ATP binding"/>
    <property type="evidence" value="ECO:0007669"/>
    <property type="project" value="UniProtKB-KW"/>
</dbReference>
<dbReference type="NCBIfam" id="TIGR00290">
    <property type="entry name" value="MJ0570_dom"/>
    <property type="match status" value="1"/>
</dbReference>
<dbReference type="PANTHER" id="PTHR12196">
    <property type="entry name" value="DOMAIN OF UNKNOWN FUNCTION 71 DUF71 -CONTAINING PROTEIN"/>
    <property type="match status" value="1"/>
</dbReference>
<dbReference type="OrthoDB" id="686384at2759"/>
<organism evidence="11 13">
    <name type="scientific">Plasmodiophora brassicae</name>
    <name type="common">Clubroot disease agent</name>
    <dbReference type="NCBI Taxonomy" id="37360"/>
    <lineage>
        <taxon>Eukaryota</taxon>
        <taxon>Sar</taxon>
        <taxon>Rhizaria</taxon>
        <taxon>Endomyxa</taxon>
        <taxon>Phytomyxea</taxon>
        <taxon>Plasmodiophorida</taxon>
        <taxon>Plasmodiophoridae</taxon>
        <taxon>Plasmodiophora</taxon>
    </lineage>
</organism>
<protein>
    <recommendedName>
        <fullName evidence="3">Diphthine--ammonia ligase</fullName>
        <ecNumber evidence="2">6.3.1.14</ecNumber>
    </recommendedName>
    <alternativeName>
        <fullName evidence="7">Diphthamide synthase</fullName>
    </alternativeName>
    <alternativeName>
        <fullName evidence="8">Diphthamide synthetase</fullName>
    </alternativeName>
</protein>
<keyword evidence="5" id="KW-0547">Nucleotide-binding</keyword>
<comment type="catalytic activity">
    <reaction evidence="9">
        <text>diphthine-[translation elongation factor 2] + NH4(+) + ATP = diphthamide-[translation elongation factor 2] + AMP + diphosphate + H(+)</text>
        <dbReference type="Rhea" id="RHEA:19753"/>
        <dbReference type="Rhea" id="RHEA-COMP:10172"/>
        <dbReference type="Rhea" id="RHEA-COMP:10174"/>
        <dbReference type="ChEBI" id="CHEBI:15378"/>
        <dbReference type="ChEBI" id="CHEBI:16692"/>
        <dbReference type="ChEBI" id="CHEBI:28938"/>
        <dbReference type="ChEBI" id="CHEBI:30616"/>
        <dbReference type="ChEBI" id="CHEBI:33019"/>
        <dbReference type="ChEBI" id="CHEBI:82696"/>
        <dbReference type="ChEBI" id="CHEBI:456215"/>
        <dbReference type="EC" id="6.3.1.14"/>
    </reaction>
</comment>
<feature type="domain" description="Diphthamide synthase" evidence="10">
    <location>
        <begin position="1"/>
        <end position="225"/>
    </location>
</feature>
<dbReference type="Proteomes" id="UP000290189">
    <property type="component" value="Unassembled WGS sequence"/>
</dbReference>
<dbReference type="Gene3D" id="3.90.1490.10">
    <property type="entry name" value="putative n-type atp pyrophosphatase, domain 2"/>
    <property type="match status" value="1"/>
</dbReference>
<evidence type="ECO:0000313" key="12">
    <source>
        <dbReference type="EMBL" id="SPQ98342.1"/>
    </source>
</evidence>
<dbReference type="Proteomes" id="UP000039324">
    <property type="component" value="Unassembled WGS sequence"/>
</dbReference>
<evidence type="ECO:0000313" key="11">
    <source>
        <dbReference type="EMBL" id="CEO97795.1"/>
    </source>
</evidence>
<dbReference type="EMBL" id="CDSF01000080">
    <property type="protein sequence ID" value="CEO97795.1"/>
    <property type="molecule type" value="Genomic_DNA"/>
</dbReference>
<dbReference type="EC" id="6.3.1.14" evidence="2"/>
<evidence type="ECO:0000259" key="10">
    <source>
        <dbReference type="Pfam" id="PF01902"/>
    </source>
</evidence>
<dbReference type="Pfam" id="PF01042">
    <property type="entry name" value="Ribonuc_L-PSP"/>
    <property type="match status" value="1"/>
</dbReference>
<evidence type="ECO:0000256" key="1">
    <source>
        <dbReference type="ARBA" id="ARBA00005156"/>
    </source>
</evidence>
<gene>
    <name evidence="11" type="ORF">PBRA_005909</name>
    <name evidence="12" type="ORF">PLBR_LOCUS5557</name>
</gene>
<dbReference type="EMBL" id="OVEO01000009">
    <property type="protein sequence ID" value="SPQ98342.1"/>
    <property type="molecule type" value="Genomic_DNA"/>
</dbReference>
<dbReference type="InterPro" id="IPR030662">
    <property type="entry name" value="DPH6/MJ0570"/>
</dbReference>
<evidence type="ECO:0000256" key="7">
    <source>
        <dbReference type="ARBA" id="ARBA00029814"/>
    </source>
</evidence>
<dbReference type="OMA" id="HCRLAQS"/>
<dbReference type="AlphaFoldDB" id="A0A0G4IRA0"/>
<dbReference type="PANTHER" id="PTHR12196:SF2">
    <property type="entry name" value="DIPHTHINE--AMMONIA LIGASE"/>
    <property type="match status" value="1"/>
</dbReference>
<dbReference type="SUPFAM" id="SSF52402">
    <property type="entry name" value="Adenine nucleotide alpha hydrolases-like"/>
    <property type="match status" value="1"/>
</dbReference>
<evidence type="ECO:0000313" key="14">
    <source>
        <dbReference type="Proteomes" id="UP000290189"/>
    </source>
</evidence>
<name>A0A0G4IRA0_PLABS</name>
<dbReference type="FunFam" id="3.90.1490.10:FF:000001">
    <property type="entry name" value="Diphthine--ammonia ligase"/>
    <property type="match status" value="1"/>
</dbReference>
<dbReference type="Gene3D" id="3.30.1330.40">
    <property type="entry name" value="RutC-like"/>
    <property type="match status" value="2"/>
</dbReference>
<dbReference type="InterPro" id="IPR014729">
    <property type="entry name" value="Rossmann-like_a/b/a_fold"/>
</dbReference>
<keyword evidence="12" id="KW-0496">Mitochondrion</keyword>
<dbReference type="InterPro" id="IPR002761">
    <property type="entry name" value="Diphthami_syn_dom"/>
</dbReference>
<evidence type="ECO:0000256" key="5">
    <source>
        <dbReference type="ARBA" id="ARBA00022741"/>
    </source>
</evidence>
<dbReference type="GO" id="GO:0017183">
    <property type="term" value="P:protein histidyl modification to diphthamide"/>
    <property type="evidence" value="ECO:0007669"/>
    <property type="project" value="TreeGrafter"/>
</dbReference>
<dbReference type="InterPro" id="IPR035959">
    <property type="entry name" value="RutC-like_sf"/>
</dbReference>
<dbReference type="STRING" id="37360.A0A0G4IRA0"/>
<evidence type="ECO:0000256" key="6">
    <source>
        <dbReference type="ARBA" id="ARBA00022840"/>
    </source>
</evidence>